<sequence>MKKISLIAAVLFCCTFTAFAQRYCVIDTKYILENVPDYKEAQGKLDAVAEQWQKEIDAKFLEVDKMYKSYQAEQVMLTEELKHKREEEIIAKEKEAKDLQKKRFGYEGDLFKKREELVKPIQDKVYNAVQKLAAQRMYDFILDKSGGVTVIFSDPKLDKSDDILRSLGIKKDAPATGE</sequence>
<proteinExistence type="inferred from homology"/>
<evidence type="ECO:0000313" key="5">
    <source>
        <dbReference type="EMBL" id="TWV99246.1"/>
    </source>
</evidence>
<dbReference type="AlphaFoldDB" id="A0A5C6LRN0"/>
<accession>A0A5C6LRN0</accession>
<keyword evidence="3" id="KW-0175">Coiled coil</keyword>
<evidence type="ECO:0000256" key="2">
    <source>
        <dbReference type="ARBA" id="ARBA00022729"/>
    </source>
</evidence>
<feature type="coiled-coil region" evidence="3">
    <location>
        <begin position="67"/>
        <end position="102"/>
    </location>
</feature>
<evidence type="ECO:0000313" key="6">
    <source>
        <dbReference type="Proteomes" id="UP000318815"/>
    </source>
</evidence>
<dbReference type="Proteomes" id="UP000318815">
    <property type="component" value="Unassembled WGS sequence"/>
</dbReference>
<dbReference type="OMA" id="YEMMNEQ"/>
<dbReference type="GO" id="GO:0005829">
    <property type="term" value="C:cytosol"/>
    <property type="evidence" value="ECO:0007669"/>
    <property type="project" value="TreeGrafter"/>
</dbReference>
<comment type="caution">
    <text evidence="5">The sequence shown here is derived from an EMBL/GenBank/DDBJ whole genome shotgun (WGS) entry which is preliminary data.</text>
</comment>
<keyword evidence="6" id="KW-1185">Reference proteome</keyword>
<evidence type="ECO:0000256" key="3">
    <source>
        <dbReference type="SAM" id="Coils"/>
    </source>
</evidence>
<evidence type="ECO:0000256" key="4">
    <source>
        <dbReference type="SAM" id="SignalP"/>
    </source>
</evidence>
<keyword evidence="2 4" id="KW-0732">Signal</keyword>
<dbReference type="PANTHER" id="PTHR35089:SF1">
    <property type="entry name" value="CHAPERONE PROTEIN SKP"/>
    <property type="match status" value="1"/>
</dbReference>
<name>A0A5C6LRN0_9BACT</name>
<gene>
    <name evidence="5" type="ORF">FEF09_17250</name>
</gene>
<dbReference type="EMBL" id="VOHS01000017">
    <property type="protein sequence ID" value="TWV99246.1"/>
    <property type="molecule type" value="Genomic_DNA"/>
</dbReference>
<dbReference type="OrthoDB" id="9788552at2"/>
<dbReference type="Gene3D" id="3.30.910.20">
    <property type="entry name" value="Skp domain"/>
    <property type="match status" value="1"/>
</dbReference>
<dbReference type="InterPro" id="IPR005632">
    <property type="entry name" value="Chaperone_Skp"/>
</dbReference>
<dbReference type="PANTHER" id="PTHR35089">
    <property type="entry name" value="CHAPERONE PROTEIN SKP"/>
    <property type="match status" value="1"/>
</dbReference>
<dbReference type="RefSeq" id="WP_012788727.1">
    <property type="nucleotide sequence ID" value="NZ_VOHS01000017.1"/>
</dbReference>
<comment type="similarity">
    <text evidence="1">Belongs to the Skp family.</text>
</comment>
<dbReference type="SUPFAM" id="SSF111384">
    <property type="entry name" value="OmpH-like"/>
    <property type="match status" value="1"/>
</dbReference>
<dbReference type="GO" id="GO:0050821">
    <property type="term" value="P:protein stabilization"/>
    <property type="evidence" value="ECO:0007669"/>
    <property type="project" value="TreeGrafter"/>
</dbReference>
<feature type="signal peptide" evidence="4">
    <location>
        <begin position="1"/>
        <end position="20"/>
    </location>
</feature>
<protein>
    <submittedName>
        <fullName evidence="5">OmpH family outer membrane protein</fullName>
    </submittedName>
</protein>
<dbReference type="SMART" id="SM00935">
    <property type="entry name" value="OmpH"/>
    <property type="match status" value="1"/>
</dbReference>
<evidence type="ECO:0000256" key="1">
    <source>
        <dbReference type="ARBA" id="ARBA00009091"/>
    </source>
</evidence>
<dbReference type="Pfam" id="PF03938">
    <property type="entry name" value="OmpH"/>
    <property type="match status" value="1"/>
</dbReference>
<feature type="chain" id="PRO_5022741177" evidence="4">
    <location>
        <begin position="21"/>
        <end position="178"/>
    </location>
</feature>
<reference evidence="5 6" key="1">
    <citation type="submission" date="2019-08" db="EMBL/GenBank/DDBJ databases">
        <title>Whole genome sequencing of chitin degrading bacteria Chitinophaga pinensis YS16.</title>
        <authorList>
            <person name="Singh R.P."/>
            <person name="Manchanda G."/>
            <person name="Maurya I.K."/>
            <person name="Joshi N.K."/>
            <person name="Srivastava A.K."/>
        </authorList>
    </citation>
    <scope>NUCLEOTIDE SEQUENCE [LARGE SCALE GENOMIC DNA]</scope>
    <source>
        <strain evidence="5 6">YS-16</strain>
    </source>
</reference>
<organism evidence="5 6">
    <name type="scientific">Chitinophaga pinensis</name>
    <dbReference type="NCBI Taxonomy" id="79329"/>
    <lineage>
        <taxon>Bacteria</taxon>
        <taxon>Pseudomonadati</taxon>
        <taxon>Bacteroidota</taxon>
        <taxon>Chitinophagia</taxon>
        <taxon>Chitinophagales</taxon>
        <taxon>Chitinophagaceae</taxon>
        <taxon>Chitinophaga</taxon>
    </lineage>
</organism>
<dbReference type="InterPro" id="IPR024930">
    <property type="entry name" value="Skp_dom_sf"/>
</dbReference>
<dbReference type="GO" id="GO:0051082">
    <property type="term" value="F:unfolded protein binding"/>
    <property type="evidence" value="ECO:0007669"/>
    <property type="project" value="InterPro"/>
</dbReference>